<comment type="caution">
    <text evidence="2">The sequence shown here is derived from an EMBL/GenBank/DDBJ whole genome shotgun (WGS) entry which is preliminary data.</text>
</comment>
<dbReference type="Proteomes" id="UP001596481">
    <property type="component" value="Unassembled WGS sequence"/>
</dbReference>
<dbReference type="RefSeq" id="WP_390222966.1">
    <property type="nucleotide sequence ID" value="NZ_JBHTAA010000005.1"/>
</dbReference>
<evidence type="ECO:0000259" key="1">
    <source>
        <dbReference type="Pfam" id="PF25905"/>
    </source>
</evidence>
<gene>
    <name evidence="2" type="ORF">ACFQJC_08885</name>
</gene>
<dbReference type="Pfam" id="PF25905">
    <property type="entry name" value="DUF7961"/>
    <property type="match status" value="1"/>
</dbReference>
<dbReference type="AlphaFoldDB" id="A0ABD5ZEI3"/>
<keyword evidence="3" id="KW-1185">Reference proteome</keyword>
<accession>A0ABD5ZEI3</accession>
<protein>
    <recommendedName>
        <fullName evidence="1">DUF7961 domain-containing protein</fullName>
    </recommendedName>
</protein>
<sequence length="131" mass="13990">MSASNTSGVQAAIDTGRPADLTPIVLEADCLESTAPEYLRDLKGGLADAGYLPAELTVEAHFDEDCPIAVQREADRLREYVRVAAFLGAGRLAVDVNAESRPDDIDSALAALEERARREGVTFARRASTDA</sequence>
<feature type="domain" description="DUF7961" evidence="1">
    <location>
        <begin position="20"/>
        <end position="124"/>
    </location>
</feature>
<dbReference type="EMBL" id="JBHTAA010000005">
    <property type="protein sequence ID" value="MFC7203628.1"/>
    <property type="molecule type" value="Genomic_DNA"/>
</dbReference>
<proteinExistence type="predicted"/>
<evidence type="ECO:0000313" key="2">
    <source>
        <dbReference type="EMBL" id="MFC7203628.1"/>
    </source>
</evidence>
<dbReference type="InterPro" id="IPR058267">
    <property type="entry name" value="DUF7961"/>
</dbReference>
<evidence type="ECO:0000313" key="3">
    <source>
        <dbReference type="Proteomes" id="UP001596481"/>
    </source>
</evidence>
<organism evidence="2 3">
    <name type="scientific">Haloferax namakaokahaiae</name>
    <dbReference type="NCBI Taxonomy" id="1748331"/>
    <lineage>
        <taxon>Archaea</taxon>
        <taxon>Methanobacteriati</taxon>
        <taxon>Methanobacteriota</taxon>
        <taxon>Stenosarchaea group</taxon>
        <taxon>Halobacteria</taxon>
        <taxon>Halobacteriales</taxon>
        <taxon>Haloferacaceae</taxon>
        <taxon>Haloferax</taxon>
    </lineage>
</organism>
<name>A0ABD5ZEI3_9EURY</name>
<reference evidence="2 3" key="1">
    <citation type="journal article" date="2019" name="Int. J. Syst. Evol. Microbiol.">
        <title>The Global Catalogue of Microorganisms (GCM) 10K type strain sequencing project: providing services to taxonomists for standard genome sequencing and annotation.</title>
        <authorList>
            <consortium name="The Broad Institute Genomics Platform"/>
            <consortium name="The Broad Institute Genome Sequencing Center for Infectious Disease"/>
            <person name="Wu L."/>
            <person name="Ma J."/>
        </authorList>
    </citation>
    <scope>NUCLEOTIDE SEQUENCE [LARGE SCALE GENOMIC DNA]</scope>
    <source>
        <strain evidence="2 3">DSM 29988</strain>
    </source>
</reference>